<dbReference type="Pfam" id="PF00024">
    <property type="entry name" value="PAN_1"/>
    <property type="match status" value="1"/>
</dbReference>
<feature type="signal peptide" evidence="1">
    <location>
        <begin position="1"/>
        <end position="22"/>
    </location>
</feature>
<reference evidence="3" key="1">
    <citation type="submission" date="2020-11" db="EMBL/GenBank/DDBJ databases">
        <title>Chlorella ohadii genome sequencing and assembly.</title>
        <authorList>
            <person name="Murik O."/>
            <person name="Treves H."/>
            <person name="Kedem I."/>
            <person name="Shotland Y."/>
            <person name="Kaplan A."/>
        </authorList>
    </citation>
    <scope>NUCLEOTIDE SEQUENCE</scope>
    <source>
        <strain evidence="3">1</strain>
    </source>
</reference>
<accession>A0AAD5DMM7</accession>
<sequence length="222" mass="23674">MTSSWRIALSVAVLAFAMGSNAFRLPGRALRDAAADAPATADLTASSAPSSLDDLTDAQIDFMLENNMTLDDVQLMQAAGPMQTKGLFDWISNVVGTAVDGVKCAVSWGLSGTCDEAVEGVVEVGSGTGHALLKYTEYPDTFFSASSSCSNDYSWLPDDNRSEESSMDDCKVRCEEKIWCTDFTYYPSKNSCTLFNINDDATAATWECSSSKGAISGSYTAS</sequence>
<dbReference type="InterPro" id="IPR003609">
    <property type="entry name" value="Pan_app"/>
</dbReference>
<evidence type="ECO:0000259" key="2">
    <source>
        <dbReference type="Pfam" id="PF00024"/>
    </source>
</evidence>
<keyword evidence="1" id="KW-0732">Signal</keyword>
<organism evidence="3 4">
    <name type="scientific">Chlorella ohadii</name>
    <dbReference type="NCBI Taxonomy" id="2649997"/>
    <lineage>
        <taxon>Eukaryota</taxon>
        <taxon>Viridiplantae</taxon>
        <taxon>Chlorophyta</taxon>
        <taxon>core chlorophytes</taxon>
        <taxon>Trebouxiophyceae</taxon>
        <taxon>Chlorellales</taxon>
        <taxon>Chlorellaceae</taxon>
        <taxon>Chlorella clade</taxon>
        <taxon>Chlorella</taxon>
    </lineage>
</organism>
<evidence type="ECO:0000313" key="3">
    <source>
        <dbReference type="EMBL" id="KAI7839756.1"/>
    </source>
</evidence>
<dbReference type="AlphaFoldDB" id="A0AAD5DMM7"/>
<evidence type="ECO:0000313" key="4">
    <source>
        <dbReference type="Proteomes" id="UP001205105"/>
    </source>
</evidence>
<comment type="caution">
    <text evidence="3">The sequence shown here is derived from an EMBL/GenBank/DDBJ whole genome shotgun (WGS) entry which is preliminary data.</text>
</comment>
<gene>
    <name evidence="3" type="ORF">COHA_006560</name>
</gene>
<name>A0AAD5DMM7_9CHLO</name>
<keyword evidence="4" id="KW-1185">Reference proteome</keyword>
<proteinExistence type="predicted"/>
<protein>
    <recommendedName>
        <fullName evidence="2">Apple domain-containing protein</fullName>
    </recommendedName>
</protein>
<evidence type="ECO:0000256" key="1">
    <source>
        <dbReference type="SAM" id="SignalP"/>
    </source>
</evidence>
<dbReference type="Proteomes" id="UP001205105">
    <property type="component" value="Unassembled WGS sequence"/>
</dbReference>
<feature type="chain" id="PRO_5042263968" description="Apple domain-containing protein" evidence="1">
    <location>
        <begin position="23"/>
        <end position="222"/>
    </location>
</feature>
<feature type="domain" description="Apple" evidence="2">
    <location>
        <begin position="164"/>
        <end position="200"/>
    </location>
</feature>
<dbReference type="EMBL" id="JADXDR010000095">
    <property type="protein sequence ID" value="KAI7839756.1"/>
    <property type="molecule type" value="Genomic_DNA"/>
</dbReference>